<evidence type="ECO:0000256" key="7">
    <source>
        <dbReference type="RuleBase" id="RU369079"/>
    </source>
</evidence>
<feature type="transmembrane region" description="Helical" evidence="7">
    <location>
        <begin position="5"/>
        <end position="25"/>
    </location>
</feature>
<protein>
    <recommendedName>
        <fullName evidence="7">TRAP transporter large permease protein</fullName>
    </recommendedName>
</protein>
<feature type="transmembrane region" description="Helical" evidence="7">
    <location>
        <begin position="228"/>
        <end position="245"/>
    </location>
</feature>
<sequence length="456" mass="48177">MFEWIVEPFGLGLLGTFALIGLIVLRMPISFAMILVGGIGVTILNGPAIFLAQLKTLAYGQFSIYDLSVVPMFLLMGALATKIGMGRDLFQAAQAWLGWLRGGAAMSAVAACATFGAVCGSSLATATTMGKVALPELERLKYSGSLATGTIAAGGVLGILIPPSVVLVIYAIIVEANIVTMFMAALVPGVIAVLFFMLAIAVVVRIWPHAAPQATKMDRDARRGATRAVLPVLLIFAAVIGGIYLGLYNPTPAAAIGVFLVAVYGLIRKQLRWKDAKSALYDTARTSGMIYLILLGAEMLKIFMSRAGVPQAAASWAIESGLPPFTILIALLIALIILGCLMDSLSMILLVIPFFWPVLVEVNGGLYQGADGAGFGMSTEDLKIWFGILALIVVELGLITPPVGMNVFVISGLSKNTSMAETYKGVMPFFTVELLRVALLLALPGLVLFVPHLLQG</sequence>
<feature type="transmembrane region" description="Helical" evidence="7">
    <location>
        <begin position="386"/>
        <end position="413"/>
    </location>
</feature>
<evidence type="ECO:0000313" key="9">
    <source>
        <dbReference type="EMBL" id="AVX04753.1"/>
    </source>
</evidence>
<name>A0A2R4MFK5_9HYPH</name>
<feature type="transmembrane region" description="Helical" evidence="7">
    <location>
        <begin position="434"/>
        <end position="454"/>
    </location>
</feature>
<dbReference type="RefSeq" id="WP_117395900.1">
    <property type="nucleotide sequence ID" value="NZ_CP021330.1"/>
</dbReference>
<dbReference type="InterPro" id="IPR004681">
    <property type="entry name" value="TRAP_DctM"/>
</dbReference>
<feature type="transmembrane region" description="Helical" evidence="7">
    <location>
        <begin position="321"/>
        <end position="341"/>
    </location>
</feature>
<feature type="domain" description="TRAP C4-dicarboxylate transport system permease DctM subunit" evidence="8">
    <location>
        <begin position="18"/>
        <end position="445"/>
    </location>
</feature>
<feature type="transmembrane region" description="Helical" evidence="7">
    <location>
        <begin position="288"/>
        <end position="309"/>
    </location>
</feature>
<evidence type="ECO:0000256" key="2">
    <source>
        <dbReference type="ARBA" id="ARBA00022475"/>
    </source>
</evidence>
<feature type="transmembrane region" description="Helical" evidence="7">
    <location>
        <begin position="251"/>
        <end position="267"/>
    </location>
</feature>
<accession>A0A2R4MFK5</accession>
<feature type="transmembrane region" description="Helical" evidence="7">
    <location>
        <begin position="348"/>
        <end position="366"/>
    </location>
</feature>
<evidence type="ECO:0000256" key="5">
    <source>
        <dbReference type="ARBA" id="ARBA00022989"/>
    </source>
</evidence>
<gene>
    <name evidence="9" type="ORF">MXMO3_02238</name>
</gene>
<keyword evidence="7" id="KW-0813">Transport</keyword>
<organism evidence="9 10">
    <name type="scientific">Maritalea myrionectae</name>
    <dbReference type="NCBI Taxonomy" id="454601"/>
    <lineage>
        <taxon>Bacteria</taxon>
        <taxon>Pseudomonadati</taxon>
        <taxon>Pseudomonadota</taxon>
        <taxon>Alphaproteobacteria</taxon>
        <taxon>Hyphomicrobiales</taxon>
        <taxon>Devosiaceae</taxon>
        <taxon>Maritalea</taxon>
    </lineage>
</organism>
<dbReference type="PANTHER" id="PTHR33362">
    <property type="entry name" value="SIALIC ACID TRAP TRANSPORTER PERMEASE PROTEIN SIAT-RELATED"/>
    <property type="match status" value="1"/>
</dbReference>
<feature type="transmembrane region" description="Helical" evidence="7">
    <location>
        <begin position="31"/>
        <end position="52"/>
    </location>
</feature>
<dbReference type="STRING" id="1122213.GCA_000423365_02556"/>
<dbReference type="PIRSF" id="PIRSF006066">
    <property type="entry name" value="HI0050"/>
    <property type="match status" value="1"/>
</dbReference>
<dbReference type="PANTHER" id="PTHR33362:SF5">
    <property type="entry name" value="C4-DICARBOXYLATE TRAP TRANSPORTER LARGE PERMEASE PROTEIN DCTM"/>
    <property type="match status" value="1"/>
</dbReference>
<dbReference type="Proteomes" id="UP000258927">
    <property type="component" value="Chromosome"/>
</dbReference>
<feature type="transmembrane region" description="Helical" evidence="7">
    <location>
        <begin position="105"/>
        <end position="126"/>
    </location>
</feature>
<comment type="similarity">
    <text evidence="7">Belongs to the TRAP transporter large permease family.</text>
</comment>
<evidence type="ECO:0000259" key="8">
    <source>
        <dbReference type="Pfam" id="PF06808"/>
    </source>
</evidence>
<comment type="subunit">
    <text evidence="7">The complex comprises the extracytoplasmic solute receptor protein and the two transmembrane proteins.</text>
</comment>
<evidence type="ECO:0000256" key="1">
    <source>
        <dbReference type="ARBA" id="ARBA00004429"/>
    </source>
</evidence>
<feature type="transmembrane region" description="Helical" evidence="7">
    <location>
        <begin position="64"/>
        <end position="85"/>
    </location>
</feature>
<dbReference type="Pfam" id="PF06808">
    <property type="entry name" value="DctM"/>
    <property type="match status" value="1"/>
</dbReference>
<keyword evidence="5 7" id="KW-1133">Transmembrane helix</keyword>
<dbReference type="EMBL" id="CP021330">
    <property type="protein sequence ID" value="AVX04753.1"/>
    <property type="molecule type" value="Genomic_DNA"/>
</dbReference>
<keyword evidence="6 7" id="KW-0472">Membrane</keyword>
<feature type="transmembrane region" description="Helical" evidence="7">
    <location>
        <begin position="179"/>
        <end position="207"/>
    </location>
</feature>
<evidence type="ECO:0000256" key="6">
    <source>
        <dbReference type="ARBA" id="ARBA00023136"/>
    </source>
</evidence>
<dbReference type="GO" id="GO:0005886">
    <property type="term" value="C:plasma membrane"/>
    <property type="evidence" value="ECO:0007669"/>
    <property type="project" value="UniProtKB-SubCell"/>
</dbReference>
<dbReference type="InterPro" id="IPR010656">
    <property type="entry name" value="DctM"/>
</dbReference>
<proteinExistence type="inferred from homology"/>
<comment type="subcellular location">
    <subcellularLocation>
        <location evidence="1 7">Cell inner membrane</location>
        <topology evidence="1 7">Multi-pass membrane protein</topology>
    </subcellularLocation>
</comment>
<keyword evidence="2" id="KW-1003">Cell membrane</keyword>
<keyword evidence="4 7" id="KW-0812">Transmembrane</keyword>
<dbReference type="KEGG" id="mmyr:MXMO3_02238"/>
<comment type="function">
    <text evidence="7">Part of the tripartite ATP-independent periplasmic (TRAP) transport system.</text>
</comment>
<evidence type="ECO:0000313" key="10">
    <source>
        <dbReference type="Proteomes" id="UP000258927"/>
    </source>
</evidence>
<dbReference type="NCBIfam" id="TIGR00786">
    <property type="entry name" value="dctM"/>
    <property type="match status" value="1"/>
</dbReference>
<dbReference type="GO" id="GO:0022857">
    <property type="term" value="F:transmembrane transporter activity"/>
    <property type="evidence" value="ECO:0007669"/>
    <property type="project" value="UniProtKB-UniRule"/>
</dbReference>
<evidence type="ECO:0000256" key="4">
    <source>
        <dbReference type="ARBA" id="ARBA00022692"/>
    </source>
</evidence>
<keyword evidence="3 7" id="KW-0997">Cell inner membrane</keyword>
<feature type="transmembrane region" description="Helical" evidence="7">
    <location>
        <begin position="146"/>
        <end position="173"/>
    </location>
</feature>
<evidence type="ECO:0000256" key="3">
    <source>
        <dbReference type="ARBA" id="ARBA00022519"/>
    </source>
</evidence>
<dbReference type="AlphaFoldDB" id="A0A2R4MFK5"/>
<reference evidence="9 10" key="1">
    <citation type="submission" date="2017-05" db="EMBL/GenBank/DDBJ databases">
        <title>Genome Analysis of Maritalea myrionectae HL2708#5.</title>
        <authorList>
            <consortium name="Cotde Inc.-PKNU"/>
            <person name="Jang D."/>
            <person name="Oh H.-M."/>
        </authorList>
    </citation>
    <scope>NUCLEOTIDE SEQUENCE [LARGE SCALE GENOMIC DNA]</scope>
    <source>
        <strain evidence="9 10">HL2708#5</strain>
    </source>
</reference>
<keyword evidence="10" id="KW-1185">Reference proteome</keyword>